<gene>
    <name evidence="3" type="ORF">SAMN05216360_102444</name>
</gene>
<dbReference type="InterPro" id="IPR002545">
    <property type="entry name" value="CheW-lke_dom"/>
</dbReference>
<feature type="domain" description="CheW-like" evidence="2">
    <location>
        <begin position="331"/>
        <end position="472"/>
    </location>
</feature>
<evidence type="ECO:0000313" key="3">
    <source>
        <dbReference type="EMBL" id="SDM56121.1"/>
    </source>
</evidence>
<dbReference type="GO" id="GO:0007165">
    <property type="term" value="P:signal transduction"/>
    <property type="evidence" value="ECO:0007669"/>
    <property type="project" value="InterPro"/>
</dbReference>
<dbReference type="AlphaFoldDB" id="A0A1G9U855"/>
<sequence>MPEAAGTGDARYLVFTLGPDDFALDLGVVRELIRPPRLTRVPGAPAALAGLANLRGLALPVLDLRRVLRPDAEPAAEPTRVVVAEAGEPVGLMIDRVLAFSGGAGASGGDDQPGSRRIATSVGSGRARLVDLAALVAEAFPERKARPAASFAGLRTTRGGDGGAAERIALVSFNAAGRSYALPLERVAEVLALPPDIVPVPRAGEAALGVVARRGGVLPLLALPTLLGLVAPRPGPDARIVVARIGGSEVGLVVDALGPILRLAPDAVDPVPAALGRGRATAVEAICRVDGDGTLVSVLSTDRLLEGTTVTANPPRSADTTRSNGETGGRTEQFVVFDVAGESYGVPVASVREVLRVPATMTRLPRSPDIVAGAVDVRGTVLAVVDQRRRFGLPPGEDGPRRRIIVLEAAGNVAGLLVDGVSRMLRLEETAIRPTPGLSDEAGNAVDRVATLDDGGLLPIVDAQALLAGTERSVRAATKTVAHRAPGSDAPA</sequence>
<evidence type="ECO:0000259" key="2">
    <source>
        <dbReference type="PROSITE" id="PS50851"/>
    </source>
</evidence>
<accession>A0A1G9U855</accession>
<feature type="region of interest" description="Disordered" evidence="1">
    <location>
        <begin position="308"/>
        <end position="329"/>
    </location>
</feature>
<dbReference type="GO" id="GO:0006935">
    <property type="term" value="P:chemotaxis"/>
    <property type="evidence" value="ECO:0007669"/>
    <property type="project" value="InterPro"/>
</dbReference>
<protein>
    <submittedName>
        <fullName evidence="3">Purine-binding chemotaxis protein CheW</fullName>
    </submittedName>
</protein>
<feature type="domain" description="CheW-like" evidence="2">
    <location>
        <begin position="9"/>
        <end position="141"/>
    </location>
</feature>
<dbReference type="Pfam" id="PF01584">
    <property type="entry name" value="CheW"/>
    <property type="match status" value="3"/>
</dbReference>
<dbReference type="STRING" id="582672.SAMN05216360_102444"/>
<dbReference type="SUPFAM" id="SSF50341">
    <property type="entry name" value="CheW-like"/>
    <property type="match status" value="3"/>
</dbReference>
<dbReference type="Proteomes" id="UP000198704">
    <property type="component" value="Unassembled WGS sequence"/>
</dbReference>
<evidence type="ECO:0000313" key="4">
    <source>
        <dbReference type="Proteomes" id="UP000198704"/>
    </source>
</evidence>
<dbReference type="RefSeq" id="WP_091713761.1">
    <property type="nucleotide sequence ID" value="NZ_FNHS01000002.1"/>
</dbReference>
<dbReference type="PANTHER" id="PTHR22617">
    <property type="entry name" value="CHEMOTAXIS SENSOR HISTIDINE KINASE-RELATED"/>
    <property type="match status" value="1"/>
</dbReference>
<dbReference type="PANTHER" id="PTHR22617:SF23">
    <property type="entry name" value="CHEMOTAXIS PROTEIN CHEW"/>
    <property type="match status" value="1"/>
</dbReference>
<dbReference type="Gene3D" id="2.40.50.180">
    <property type="entry name" value="CheA-289, Domain 4"/>
    <property type="match status" value="3"/>
</dbReference>
<proteinExistence type="predicted"/>
<dbReference type="InterPro" id="IPR039315">
    <property type="entry name" value="CheW"/>
</dbReference>
<name>A0A1G9U855_9HYPH</name>
<evidence type="ECO:0000256" key="1">
    <source>
        <dbReference type="SAM" id="MobiDB-lite"/>
    </source>
</evidence>
<dbReference type="Gene3D" id="2.30.30.40">
    <property type="entry name" value="SH3 Domains"/>
    <property type="match status" value="2"/>
</dbReference>
<dbReference type="SMART" id="SM00260">
    <property type="entry name" value="CheW"/>
    <property type="match status" value="3"/>
</dbReference>
<dbReference type="GO" id="GO:0005829">
    <property type="term" value="C:cytosol"/>
    <property type="evidence" value="ECO:0007669"/>
    <property type="project" value="TreeGrafter"/>
</dbReference>
<dbReference type="OrthoDB" id="3291462at2"/>
<reference evidence="4" key="1">
    <citation type="submission" date="2016-10" db="EMBL/GenBank/DDBJ databases">
        <authorList>
            <person name="Varghese N."/>
            <person name="Submissions S."/>
        </authorList>
    </citation>
    <scope>NUCLEOTIDE SEQUENCE [LARGE SCALE GENOMIC DNA]</scope>
    <source>
        <strain evidence="4">BL47</strain>
    </source>
</reference>
<feature type="domain" description="CheW-like" evidence="2">
    <location>
        <begin position="167"/>
        <end position="310"/>
    </location>
</feature>
<dbReference type="InterPro" id="IPR036061">
    <property type="entry name" value="CheW-like_dom_sf"/>
</dbReference>
<dbReference type="EMBL" id="FNHS01000002">
    <property type="protein sequence ID" value="SDM56121.1"/>
    <property type="molecule type" value="Genomic_DNA"/>
</dbReference>
<keyword evidence="4" id="KW-1185">Reference proteome</keyword>
<dbReference type="PROSITE" id="PS50851">
    <property type="entry name" value="CHEW"/>
    <property type="match status" value="3"/>
</dbReference>
<feature type="compositionally biased region" description="Polar residues" evidence="1">
    <location>
        <begin position="308"/>
        <end position="325"/>
    </location>
</feature>
<organism evidence="3 4">
    <name type="scientific">Methylobacterium phyllostachyos</name>
    <dbReference type="NCBI Taxonomy" id="582672"/>
    <lineage>
        <taxon>Bacteria</taxon>
        <taxon>Pseudomonadati</taxon>
        <taxon>Pseudomonadota</taxon>
        <taxon>Alphaproteobacteria</taxon>
        <taxon>Hyphomicrobiales</taxon>
        <taxon>Methylobacteriaceae</taxon>
        <taxon>Methylobacterium</taxon>
    </lineage>
</organism>